<feature type="signal peptide" evidence="1">
    <location>
        <begin position="1"/>
        <end position="19"/>
    </location>
</feature>
<evidence type="ECO:0000313" key="2">
    <source>
        <dbReference type="EMBL" id="KAG5667988.1"/>
    </source>
</evidence>
<name>A0A9J6BDQ8_POLVA</name>
<organism evidence="2 3">
    <name type="scientific">Polypedilum vanderplanki</name>
    <name type="common">Sleeping chironomid midge</name>
    <dbReference type="NCBI Taxonomy" id="319348"/>
    <lineage>
        <taxon>Eukaryota</taxon>
        <taxon>Metazoa</taxon>
        <taxon>Ecdysozoa</taxon>
        <taxon>Arthropoda</taxon>
        <taxon>Hexapoda</taxon>
        <taxon>Insecta</taxon>
        <taxon>Pterygota</taxon>
        <taxon>Neoptera</taxon>
        <taxon>Endopterygota</taxon>
        <taxon>Diptera</taxon>
        <taxon>Nematocera</taxon>
        <taxon>Chironomoidea</taxon>
        <taxon>Chironomidae</taxon>
        <taxon>Chironominae</taxon>
        <taxon>Polypedilum</taxon>
        <taxon>Polypedilum</taxon>
    </lineage>
</organism>
<keyword evidence="1" id="KW-0732">Signal</keyword>
<gene>
    <name evidence="2" type="ORF">PVAND_015945</name>
</gene>
<dbReference type="AlphaFoldDB" id="A0A9J6BDQ8"/>
<accession>A0A9J6BDQ8</accession>
<dbReference type="Proteomes" id="UP001107558">
    <property type="component" value="Chromosome 4"/>
</dbReference>
<dbReference type="EMBL" id="JADBJN010000004">
    <property type="protein sequence ID" value="KAG5667988.1"/>
    <property type="molecule type" value="Genomic_DNA"/>
</dbReference>
<reference evidence="2" key="1">
    <citation type="submission" date="2021-03" db="EMBL/GenBank/DDBJ databases">
        <title>Chromosome level genome of the anhydrobiotic midge Polypedilum vanderplanki.</title>
        <authorList>
            <person name="Yoshida Y."/>
            <person name="Kikawada T."/>
            <person name="Gusev O."/>
        </authorList>
    </citation>
    <scope>NUCLEOTIDE SEQUENCE</scope>
    <source>
        <strain evidence="2">NIAS01</strain>
        <tissue evidence="2">Whole body or cell culture</tissue>
    </source>
</reference>
<evidence type="ECO:0000313" key="3">
    <source>
        <dbReference type="Proteomes" id="UP001107558"/>
    </source>
</evidence>
<protein>
    <submittedName>
        <fullName evidence="2">Uncharacterized protein</fullName>
    </submittedName>
</protein>
<keyword evidence="3" id="KW-1185">Reference proteome</keyword>
<comment type="caution">
    <text evidence="2">The sequence shown here is derived from an EMBL/GenBank/DDBJ whole genome shotgun (WGS) entry which is preliminary data.</text>
</comment>
<feature type="chain" id="PRO_5039928406" evidence="1">
    <location>
        <begin position="20"/>
        <end position="183"/>
    </location>
</feature>
<evidence type="ECO:0000256" key="1">
    <source>
        <dbReference type="SAM" id="SignalP"/>
    </source>
</evidence>
<proteinExistence type="predicted"/>
<sequence length="183" mass="20116">MSFKLIILCIVLAINSIAGVPKRKFVNFDNDDEDVFLDGRYYGNLFGQKINKLGGFGYPQYNPITGNQFYPFVRNKSSFDVYGLYLLNFDRLTRLYDQPQYQIYPAYPLKNDENNNNYQIPTFDVPDFASANGLGDIVGDLTNTVGNLLGGTPAAAPVAGTINPAAGLLGGLGLGRVKKLLTE</sequence>